<evidence type="ECO:0000313" key="8">
    <source>
        <dbReference type="EMBL" id="KAF7697315.1"/>
    </source>
</evidence>
<dbReference type="InterPro" id="IPR003598">
    <property type="entry name" value="Ig_sub2"/>
</dbReference>
<keyword evidence="5" id="KW-0393">Immunoglobulin domain</keyword>
<evidence type="ECO:0000256" key="2">
    <source>
        <dbReference type="ARBA" id="ARBA00023136"/>
    </source>
</evidence>
<feature type="transmembrane region" description="Helical" evidence="6">
    <location>
        <begin position="35"/>
        <end position="53"/>
    </location>
</feature>
<dbReference type="Gene3D" id="2.60.40.10">
    <property type="entry name" value="Immunoglobulins"/>
    <property type="match status" value="2"/>
</dbReference>
<evidence type="ECO:0000313" key="9">
    <source>
        <dbReference type="Proteomes" id="UP000606274"/>
    </source>
</evidence>
<dbReference type="PANTHER" id="PTHR11640:SF31">
    <property type="entry name" value="IRREGULAR CHIASM C-ROUGHEST PROTEIN-RELATED"/>
    <property type="match status" value="1"/>
</dbReference>
<dbReference type="InterPro" id="IPR013098">
    <property type="entry name" value="Ig_I-set"/>
</dbReference>
<feature type="domain" description="Ig-like" evidence="7">
    <location>
        <begin position="148"/>
        <end position="239"/>
    </location>
</feature>
<dbReference type="InterPro" id="IPR007110">
    <property type="entry name" value="Ig-like_dom"/>
</dbReference>
<dbReference type="SUPFAM" id="SSF48726">
    <property type="entry name" value="Immunoglobulin"/>
    <property type="match status" value="2"/>
</dbReference>
<name>A0A8T0AY45_SILME</name>
<keyword evidence="2 6" id="KW-0472">Membrane</keyword>
<dbReference type="InterPro" id="IPR013783">
    <property type="entry name" value="Ig-like_fold"/>
</dbReference>
<dbReference type="SMART" id="SM00408">
    <property type="entry name" value="IGc2"/>
    <property type="match status" value="2"/>
</dbReference>
<dbReference type="AlphaFoldDB" id="A0A8T0AY45"/>
<dbReference type="InterPro" id="IPR013151">
    <property type="entry name" value="Immunoglobulin_dom"/>
</dbReference>
<comment type="subcellular location">
    <subcellularLocation>
        <location evidence="1">Membrane</location>
        <topology evidence="1">Single-pass type I membrane protein</topology>
    </subcellularLocation>
</comment>
<feature type="transmembrane region" description="Helical" evidence="6">
    <location>
        <begin position="249"/>
        <end position="271"/>
    </location>
</feature>
<keyword evidence="6" id="KW-0812">Transmembrane</keyword>
<dbReference type="Proteomes" id="UP000606274">
    <property type="component" value="Unassembled WGS sequence"/>
</dbReference>
<protein>
    <recommendedName>
        <fullName evidence="7">Ig-like domain-containing protein</fullName>
    </recommendedName>
</protein>
<dbReference type="CDD" id="cd00096">
    <property type="entry name" value="Ig"/>
    <property type="match status" value="1"/>
</dbReference>
<keyword evidence="3" id="KW-1015">Disulfide bond</keyword>
<dbReference type="GO" id="GO:0098609">
    <property type="term" value="P:cell-cell adhesion"/>
    <property type="evidence" value="ECO:0007669"/>
    <property type="project" value="TreeGrafter"/>
</dbReference>
<dbReference type="Pfam" id="PF07679">
    <property type="entry name" value="I-set"/>
    <property type="match status" value="1"/>
</dbReference>
<dbReference type="GO" id="GO:0005886">
    <property type="term" value="C:plasma membrane"/>
    <property type="evidence" value="ECO:0007669"/>
    <property type="project" value="TreeGrafter"/>
</dbReference>
<dbReference type="PANTHER" id="PTHR11640">
    <property type="entry name" value="NEPHRIN"/>
    <property type="match status" value="1"/>
</dbReference>
<dbReference type="InterPro" id="IPR036179">
    <property type="entry name" value="Ig-like_dom_sf"/>
</dbReference>
<dbReference type="InterPro" id="IPR051275">
    <property type="entry name" value="Cell_adhesion_signaling"/>
</dbReference>
<evidence type="ECO:0000256" key="3">
    <source>
        <dbReference type="ARBA" id="ARBA00023157"/>
    </source>
</evidence>
<evidence type="ECO:0000256" key="1">
    <source>
        <dbReference type="ARBA" id="ARBA00004479"/>
    </source>
</evidence>
<evidence type="ECO:0000256" key="4">
    <source>
        <dbReference type="ARBA" id="ARBA00023180"/>
    </source>
</evidence>
<keyword evidence="9" id="KW-1185">Reference proteome</keyword>
<keyword evidence="4" id="KW-0325">Glycoprotein</keyword>
<dbReference type="EMBL" id="JABFDY010000015">
    <property type="protein sequence ID" value="KAF7697315.1"/>
    <property type="molecule type" value="Genomic_DNA"/>
</dbReference>
<dbReference type="GO" id="GO:0050839">
    <property type="term" value="F:cell adhesion molecule binding"/>
    <property type="evidence" value="ECO:0007669"/>
    <property type="project" value="TreeGrafter"/>
</dbReference>
<sequence length="281" mass="31113">MYGQPLDSLTAFFETIIALDVGLERRNLRKEMRQSSTRVVLLVLGCIFGAYSANVTIESNPPMNGGLVQTKPEETVSLTCTVDDSAMPEELQWLRNNQQVSLGDGNQLITSHVCVQPVTRDDNGVIFTCQLKSNMNVKTSIQLDVQYPPTMGVDEEMWVEEKSEASLSCDIHANPPVSVVWKKDDKLLDLSSSNYRTSNDGFTATLFISNVKRGVHQGVFACEADSVITGVTRKNFSITVVDQVMKFPLGPAITGVVVILLTIMLAVISRWEKIMKCFKKD</sequence>
<keyword evidence="6" id="KW-1133">Transmembrane helix</keyword>
<dbReference type="GO" id="GO:0005911">
    <property type="term" value="C:cell-cell junction"/>
    <property type="evidence" value="ECO:0007669"/>
    <property type="project" value="TreeGrafter"/>
</dbReference>
<gene>
    <name evidence="8" type="ORF">HF521_005733</name>
</gene>
<dbReference type="InterPro" id="IPR003599">
    <property type="entry name" value="Ig_sub"/>
</dbReference>
<evidence type="ECO:0000256" key="6">
    <source>
        <dbReference type="SAM" id="Phobius"/>
    </source>
</evidence>
<accession>A0A8T0AY45</accession>
<organism evidence="8 9">
    <name type="scientific">Silurus meridionalis</name>
    <name type="common">Southern catfish</name>
    <name type="synonym">Silurus soldatovi meridionalis</name>
    <dbReference type="NCBI Taxonomy" id="175797"/>
    <lineage>
        <taxon>Eukaryota</taxon>
        <taxon>Metazoa</taxon>
        <taxon>Chordata</taxon>
        <taxon>Craniata</taxon>
        <taxon>Vertebrata</taxon>
        <taxon>Euteleostomi</taxon>
        <taxon>Actinopterygii</taxon>
        <taxon>Neopterygii</taxon>
        <taxon>Teleostei</taxon>
        <taxon>Ostariophysi</taxon>
        <taxon>Siluriformes</taxon>
        <taxon>Siluridae</taxon>
        <taxon>Silurus</taxon>
    </lineage>
</organism>
<dbReference type="Pfam" id="PF00047">
    <property type="entry name" value="ig"/>
    <property type="match status" value="1"/>
</dbReference>
<comment type="caution">
    <text evidence="8">The sequence shown here is derived from an EMBL/GenBank/DDBJ whole genome shotgun (WGS) entry which is preliminary data.</text>
</comment>
<evidence type="ECO:0000256" key="5">
    <source>
        <dbReference type="ARBA" id="ARBA00023319"/>
    </source>
</evidence>
<feature type="domain" description="Ig-like" evidence="7">
    <location>
        <begin position="61"/>
        <end position="142"/>
    </location>
</feature>
<proteinExistence type="predicted"/>
<reference evidence="8" key="1">
    <citation type="submission" date="2020-08" db="EMBL/GenBank/DDBJ databases">
        <title>Chromosome-level assembly of Southern catfish (Silurus meridionalis) provides insights into visual adaptation to the nocturnal and benthic lifestyles.</title>
        <authorList>
            <person name="Zhang Y."/>
            <person name="Wang D."/>
            <person name="Peng Z."/>
        </authorList>
    </citation>
    <scope>NUCLEOTIDE SEQUENCE</scope>
    <source>
        <strain evidence="8">SWU-2019-XX</strain>
        <tissue evidence="8">Muscle</tissue>
    </source>
</reference>
<evidence type="ECO:0000259" key="7">
    <source>
        <dbReference type="PROSITE" id="PS50835"/>
    </source>
</evidence>
<dbReference type="SMART" id="SM00409">
    <property type="entry name" value="IG"/>
    <property type="match status" value="2"/>
</dbReference>
<dbReference type="PROSITE" id="PS50835">
    <property type="entry name" value="IG_LIKE"/>
    <property type="match status" value="2"/>
</dbReference>